<dbReference type="InterPro" id="IPR003488">
    <property type="entry name" value="DprA"/>
</dbReference>
<proteinExistence type="inferred from homology"/>
<dbReference type="InterPro" id="IPR041614">
    <property type="entry name" value="DprA_WH"/>
</dbReference>
<feature type="domain" description="Smf/DprA SLOG" evidence="2">
    <location>
        <begin position="100"/>
        <end position="312"/>
    </location>
</feature>
<evidence type="ECO:0000313" key="5">
    <source>
        <dbReference type="Proteomes" id="UP000005808"/>
    </source>
</evidence>
<comment type="caution">
    <text evidence="4">The sequence shown here is derived from an EMBL/GenBank/DDBJ whole genome shotgun (WGS) entry which is preliminary data.</text>
</comment>
<organism evidence="4 5">
    <name type="scientific">Cupriavidus basilensis OR16</name>
    <dbReference type="NCBI Taxonomy" id="1127483"/>
    <lineage>
        <taxon>Bacteria</taxon>
        <taxon>Pseudomonadati</taxon>
        <taxon>Pseudomonadota</taxon>
        <taxon>Betaproteobacteria</taxon>
        <taxon>Burkholderiales</taxon>
        <taxon>Burkholderiaceae</taxon>
        <taxon>Cupriavidus</taxon>
    </lineage>
</organism>
<reference evidence="4 5" key="1">
    <citation type="journal article" date="2012" name="J. Bacteriol.">
        <title>De Novo Genome Project of Cupriavidus basilensis OR16.</title>
        <authorList>
            <person name="Cserhati M."/>
            <person name="Kriszt B."/>
            <person name="Szoboszlay S."/>
            <person name="Toth A."/>
            <person name="Szabo I."/>
            <person name="Tancsics A."/>
            <person name="Nagy I."/>
            <person name="Horvath B."/>
            <person name="Nagy I."/>
            <person name="Kukolya J."/>
        </authorList>
    </citation>
    <scope>NUCLEOTIDE SEQUENCE [LARGE SCALE GENOMIC DNA]</scope>
    <source>
        <strain evidence="4 5">OR16</strain>
    </source>
</reference>
<dbReference type="Pfam" id="PF17782">
    <property type="entry name" value="WHD_DprA"/>
    <property type="match status" value="1"/>
</dbReference>
<dbReference type="Proteomes" id="UP000005808">
    <property type="component" value="Unassembled WGS sequence"/>
</dbReference>
<dbReference type="Gene3D" id="1.10.10.10">
    <property type="entry name" value="Winged helix-like DNA-binding domain superfamily/Winged helix DNA-binding domain"/>
    <property type="match status" value="1"/>
</dbReference>
<accession>H1SDR5</accession>
<dbReference type="SUPFAM" id="SSF102405">
    <property type="entry name" value="MCP/YpsA-like"/>
    <property type="match status" value="1"/>
</dbReference>
<evidence type="ECO:0000256" key="1">
    <source>
        <dbReference type="ARBA" id="ARBA00006525"/>
    </source>
</evidence>
<dbReference type="InterPro" id="IPR036388">
    <property type="entry name" value="WH-like_DNA-bd_sf"/>
</dbReference>
<dbReference type="InterPro" id="IPR057666">
    <property type="entry name" value="DrpA_SLOG"/>
</dbReference>
<dbReference type="NCBIfam" id="TIGR00732">
    <property type="entry name" value="dprA"/>
    <property type="match status" value="1"/>
</dbReference>
<dbReference type="PATRIC" id="fig|1127483.3.peg.6384"/>
<protein>
    <submittedName>
        <fullName evidence="4">SMF protein</fullName>
    </submittedName>
</protein>
<dbReference type="PANTHER" id="PTHR43022:SF1">
    <property type="entry name" value="PROTEIN SMF"/>
    <property type="match status" value="1"/>
</dbReference>
<dbReference type="Gene3D" id="3.40.50.450">
    <property type="match status" value="1"/>
</dbReference>
<dbReference type="GO" id="GO:0009294">
    <property type="term" value="P:DNA-mediated transformation"/>
    <property type="evidence" value="ECO:0007669"/>
    <property type="project" value="InterPro"/>
</dbReference>
<evidence type="ECO:0000259" key="2">
    <source>
        <dbReference type="Pfam" id="PF02481"/>
    </source>
</evidence>
<dbReference type="AlphaFoldDB" id="H1SDR5"/>
<name>H1SDR5_9BURK</name>
<evidence type="ECO:0000259" key="3">
    <source>
        <dbReference type="Pfam" id="PF17782"/>
    </source>
</evidence>
<feature type="domain" description="DprA winged helix" evidence="3">
    <location>
        <begin position="320"/>
        <end position="378"/>
    </location>
</feature>
<comment type="similarity">
    <text evidence="1">Belongs to the DprA/Smf family.</text>
</comment>
<dbReference type="EMBL" id="AHJE01000094">
    <property type="protein sequence ID" value="EHP39342.1"/>
    <property type="molecule type" value="Genomic_DNA"/>
</dbReference>
<evidence type="ECO:0000313" key="4">
    <source>
        <dbReference type="EMBL" id="EHP39342.1"/>
    </source>
</evidence>
<sequence>MTGLAATGANPVPVPATTRSAADIEAWLRLTGARGLGTGALRQLLATFGLPHQLLAQTVSALVAVIPEKHARALLAPPDAVTMALVERTVAWAAVPGNHVVTLADAAYPRPLLDLSDPPLVLYVKGRLEALGGPAIAMVGARSATVQGVEDARRFARVLSGAGLSVVSGLALGIDGAAHEGALEGAQEGAGGTVAVIGTGADLVYPARHRDLAHRIAAHGAIVSEFALGMPGRSHHFPQRNRIIAALARGVLVVEAAARSGSLITARLAAEMGREVYAIPGSIHAPLSKGCHLLIRQGAKLVETAQDVLEELGMAGQAARPVAPAPMPGLDDVLGLTLTHDPVTLDALCARTALPPEQVVASLLELELAGAVERLPGNVYRRVS</sequence>
<dbReference type="PANTHER" id="PTHR43022">
    <property type="entry name" value="PROTEIN SMF"/>
    <property type="match status" value="1"/>
</dbReference>
<dbReference type="RefSeq" id="WP_006162277.1">
    <property type="nucleotide sequence ID" value="NZ_AHJE01000094.1"/>
</dbReference>
<gene>
    <name evidence="4" type="ORF">OR16_32004</name>
</gene>
<dbReference type="Pfam" id="PF02481">
    <property type="entry name" value="DNA_processg_A"/>
    <property type="match status" value="1"/>
</dbReference>